<evidence type="ECO:0000313" key="1">
    <source>
        <dbReference type="EMBL" id="KAK7230970.1"/>
    </source>
</evidence>
<comment type="caution">
    <text evidence="1">The sequence shown here is derived from an EMBL/GenBank/DDBJ whole genome shotgun (WGS) entry which is preliminary data.</text>
</comment>
<proteinExistence type="predicted"/>
<keyword evidence="2" id="KW-1185">Reference proteome</keyword>
<organism evidence="1 2">
    <name type="scientific">Aureococcus anophagefferens</name>
    <name type="common">Harmful bloom alga</name>
    <dbReference type="NCBI Taxonomy" id="44056"/>
    <lineage>
        <taxon>Eukaryota</taxon>
        <taxon>Sar</taxon>
        <taxon>Stramenopiles</taxon>
        <taxon>Ochrophyta</taxon>
        <taxon>Pelagophyceae</taxon>
        <taxon>Pelagomonadales</taxon>
        <taxon>Pelagomonadaceae</taxon>
        <taxon>Aureococcus</taxon>
    </lineage>
</organism>
<protein>
    <submittedName>
        <fullName evidence="1">Uncharacterized protein</fullName>
    </submittedName>
</protein>
<dbReference type="Proteomes" id="UP001363151">
    <property type="component" value="Unassembled WGS sequence"/>
</dbReference>
<name>A0ABR1FHM9_AURAN</name>
<sequence length="111" mass="12821">MAPRLYARAFRFAAPSLRRLAGLDRPWHFVYRHVVVHRAVRERALRALRFAFQKRRCIRLALAELGLAVDATREIAELAEIGGQTREIFRGPSARTRKIEGIDVAPRKLEF</sequence>
<reference evidence="1 2" key="1">
    <citation type="submission" date="2024-03" db="EMBL/GenBank/DDBJ databases">
        <title>Aureococcus anophagefferens CCMP1851 and Kratosvirus quantuckense: Draft genome of a second virus-susceptible host strain in the model system.</title>
        <authorList>
            <person name="Chase E."/>
            <person name="Truchon A.R."/>
            <person name="Schepens W."/>
            <person name="Wilhelm S.W."/>
        </authorList>
    </citation>
    <scope>NUCLEOTIDE SEQUENCE [LARGE SCALE GENOMIC DNA]</scope>
    <source>
        <strain evidence="1 2">CCMP1851</strain>
    </source>
</reference>
<evidence type="ECO:0000313" key="2">
    <source>
        <dbReference type="Proteomes" id="UP001363151"/>
    </source>
</evidence>
<dbReference type="EMBL" id="JBBJCI010000421">
    <property type="protein sequence ID" value="KAK7230970.1"/>
    <property type="molecule type" value="Genomic_DNA"/>
</dbReference>
<gene>
    <name evidence="1" type="ORF">SO694_00077125</name>
</gene>
<accession>A0ABR1FHM9</accession>